<feature type="domain" description="Pyruvate flavodoxin/ferredoxin oxidoreductase pyrimidine binding" evidence="2">
    <location>
        <begin position="20"/>
        <end position="254"/>
    </location>
</feature>
<keyword evidence="5" id="KW-1185">Reference proteome</keyword>
<reference evidence="4 5" key="1">
    <citation type="submission" date="2020-08" db="EMBL/GenBank/DDBJ databases">
        <title>Genomic Encyclopedia of Type Strains, Phase IV (KMG-IV): sequencing the most valuable type-strain genomes for metagenomic binning, comparative biology and taxonomic classification.</title>
        <authorList>
            <person name="Goeker M."/>
        </authorList>
    </citation>
    <scope>NUCLEOTIDE SEQUENCE [LARGE SCALE GENOMIC DNA]</scope>
    <source>
        <strain evidence="4 5">DSM 28570</strain>
    </source>
</reference>
<dbReference type="InterPro" id="IPR029061">
    <property type="entry name" value="THDP-binding"/>
</dbReference>
<proteinExistence type="predicted"/>
<dbReference type="CDD" id="cd07034">
    <property type="entry name" value="TPP_PYR_PFOR_IOR-alpha_like"/>
    <property type="match status" value="1"/>
</dbReference>
<sequence length="383" mass="41810">MKPAVRTGNHYITGDVACAEGAIAAGCRFFGAYPITPATEVAEHMAERLPDVGGTFIQMEDEIAAMASILGAAWTGVKTMTATSGPGFSLMMENLGLGVCTETPCVIVNVQRTGPSTGLPTQTGQGDMMQARWGSHGDYELIAIAPSSPQDCFYHTILAFNLSEKYRVPVLVMADEIVGHMSEKVVIPDAREITLVSRPRPKGRKDRFRLYQPGPDGVAPMPAIGEGYNVHVTGLTHDERGYPVMTPEAQEEMMTRLKGKIRNNLDDIIRTEEYRMEDADIVIVSYGISVRTGLTAVDEARRLGYKVGLFRLITVWPFPEERIHAIAARVKGLITVEINLGQVHYEVERCAHGQAATYLVGDAGGKIIHPDKVVSLIQEVFQP</sequence>
<dbReference type="EC" id="1.2.7.3" evidence="4"/>
<dbReference type="InterPro" id="IPR009014">
    <property type="entry name" value="Transketo_C/PFOR_II"/>
</dbReference>
<organism evidence="4 5">
    <name type="scientific">Desulfoprunum benzoelyticum</name>
    <dbReference type="NCBI Taxonomy" id="1506996"/>
    <lineage>
        <taxon>Bacteria</taxon>
        <taxon>Pseudomonadati</taxon>
        <taxon>Thermodesulfobacteriota</taxon>
        <taxon>Desulfobulbia</taxon>
        <taxon>Desulfobulbales</taxon>
        <taxon>Desulfobulbaceae</taxon>
        <taxon>Desulfoprunum</taxon>
    </lineage>
</organism>
<accession>A0A840UU01</accession>
<evidence type="ECO:0000259" key="3">
    <source>
        <dbReference type="Pfam" id="PF17147"/>
    </source>
</evidence>
<evidence type="ECO:0000313" key="4">
    <source>
        <dbReference type="EMBL" id="MBB5349272.1"/>
    </source>
</evidence>
<dbReference type="Pfam" id="PF17147">
    <property type="entry name" value="PFOR_II"/>
    <property type="match status" value="1"/>
</dbReference>
<keyword evidence="1 4" id="KW-0560">Oxidoreductase</keyword>
<dbReference type="Pfam" id="PF01855">
    <property type="entry name" value="POR_N"/>
    <property type="match status" value="1"/>
</dbReference>
<dbReference type="Gene3D" id="3.40.50.920">
    <property type="match status" value="1"/>
</dbReference>
<dbReference type="RefSeq" id="WP_183352078.1">
    <property type="nucleotide sequence ID" value="NZ_JACHEO010000022.1"/>
</dbReference>
<dbReference type="Proteomes" id="UP000539642">
    <property type="component" value="Unassembled WGS sequence"/>
</dbReference>
<dbReference type="AlphaFoldDB" id="A0A840UU01"/>
<dbReference type="Gene3D" id="3.40.50.970">
    <property type="match status" value="1"/>
</dbReference>
<gene>
    <name evidence="4" type="ORF">HNQ81_003024</name>
</gene>
<dbReference type="PANTHER" id="PTHR43088">
    <property type="entry name" value="SUBUNIT OF PYRUVATE:FLAVODOXIN OXIDOREDUCTASE-RELATED"/>
    <property type="match status" value="1"/>
</dbReference>
<dbReference type="SUPFAM" id="SSF52922">
    <property type="entry name" value="TK C-terminal domain-like"/>
    <property type="match status" value="1"/>
</dbReference>
<name>A0A840UU01_9BACT</name>
<feature type="domain" description="Pyruvate:ferredoxin oxidoreductase core" evidence="3">
    <location>
        <begin position="279"/>
        <end position="373"/>
    </location>
</feature>
<dbReference type="EMBL" id="JACHEO010000022">
    <property type="protein sequence ID" value="MBB5349272.1"/>
    <property type="molecule type" value="Genomic_DNA"/>
</dbReference>
<dbReference type="FunFam" id="3.40.50.970:FF:000022">
    <property type="entry name" value="2-oxoglutarate ferredoxin oxidoreductase alpha subunit"/>
    <property type="match status" value="1"/>
</dbReference>
<dbReference type="NCBIfam" id="NF006412">
    <property type="entry name" value="PRK08659.1"/>
    <property type="match status" value="1"/>
</dbReference>
<dbReference type="InterPro" id="IPR002880">
    <property type="entry name" value="Pyrv_Fd/Flavodoxin_OxRdtase_N"/>
</dbReference>
<protein>
    <submittedName>
        <fullName evidence="4">2-oxoglutarate ferredoxin oxidoreductase subunit alpha</fullName>
        <ecNumber evidence="4">1.2.7.11</ecNumber>
        <ecNumber evidence="4">1.2.7.3</ecNumber>
    </submittedName>
</protein>
<dbReference type="SUPFAM" id="SSF52518">
    <property type="entry name" value="Thiamin diphosphate-binding fold (THDP-binding)"/>
    <property type="match status" value="1"/>
</dbReference>
<evidence type="ECO:0000313" key="5">
    <source>
        <dbReference type="Proteomes" id="UP000539642"/>
    </source>
</evidence>
<dbReference type="InterPro" id="IPR033412">
    <property type="entry name" value="PFOR_II"/>
</dbReference>
<dbReference type="InterPro" id="IPR052368">
    <property type="entry name" value="2-oxoacid_oxidoreductase"/>
</dbReference>
<evidence type="ECO:0000259" key="2">
    <source>
        <dbReference type="Pfam" id="PF01855"/>
    </source>
</evidence>
<dbReference type="PANTHER" id="PTHR43088:SF1">
    <property type="entry name" value="SUBUNIT OF PYRUVATE:FLAVODOXIN OXIDOREDUCTASE"/>
    <property type="match status" value="1"/>
</dbReference>
<dbReference type="EC" id="1.2.7.11" evidence="4"/>
<dbReference type="GO" id="GO:0047553">
    <property type="term" value="F:2-oxoglutarate synthase activity"/>
    <property type="evidence" value="ECO:0007669"/>
    <property type="project" value="UniProtKB-EC"/>
</dbReference>
<evidence type="ECO:0000256" key="1">
    <source>
        <dbReference type="ARBA" id="ARBA00023002"/>
    </source>
</evidence>
<comment type="caution">
    <text evidence="4">The sequence shown here is derived from an EMBL/GenBank/DDBJ whole genome shotgun (WGS) entry which is preliminary data.</text>
</comment>